<accession>A0AAP6XNH7</accession>
<dbReference type="RefSeq" id="WP_070484586.1">
    <property type="nucleotide sequence ID" value="NZ_CP047198.1"/>
</dbReference>
<keyword evidence="4" id="KW-1185">Reference proteome</keyword>
<dbReference type="Proteomes" id="UP000591626">
    <property type="component" value="Unassembled WGS sequence"/>
</dbReference>
<proteinExistence type="predicted"/>
<name>A0AAP6XNH7_9CORY</name>
<reference evidence="1 3" key="1">
    <citation type="submission" date="2020-03" db="EMBL/GenBank/DDBJ databases">
        <title>Draft genome sequences of bacterial isolates from the female urobiome.</title>
        <authorList>
            <person name="Miller-Ensminger T."/>
            <person name="Wolfe A.J."/>
            <person name="Putonti C."/>
        </authorList>
    </citation>
    <scope>NUCLEOTIDE SEQUENCE [LARGE SCALE GENOMIC DNA]</scope>
    <source>
        <strain evidence="1 3">UMB8490</strain>
    </source>
</reference>
<evidence type="ECO:0008006" key="5">
    <source>
        <dbReference type="Google" id="ProtNLM"/>
    </source>
</evidence>
<reference evidence="2 4" key="2">
    <citation type="submission" date="2021-06" db="EMBL/GenBank/DDBJ databases">
        <title>FDA dAtabase for Regulatory Grade micrObial Sequences (FDA-ARGOS): Supporting development and validation of Infectious Disease Dx tests.</title>
        <authorList>
            <person name="Sproer C."/>
            <person name="Gronow S."/>
            <person name="Severitt S."/>
            <person name="Schroder I."/>
            <person name="Tallon L."/>
            <person name="Sadzewicz L."/>
            <person name="Zhao X."/>
            <person name="Boylan J."/>
            <person name="Ott S."/>
            <person name="Bowen H."/>
            <person name="Vavikolanu K."/>
            <person name="Mehta A."/>
            <person name="Aluvathingal J."/>
            <person name="Nadendla S."/>
            <person name="Lowell S."/>
            <person name="Myers T."/>
            <person name="Yan Y."/>
        </authorList>
    </citation>
    <scope>NUCLEOTIDE SEQUENCE [LARGE SCALE GENOMIC DNA]</scope>
    <source>
        <strain evidence="2 4">FDAARGOS 1425</strain>
    </source>
</reference>
<evidence type="ECO:0000313" key="1">
    <source>
        <dbReference type="EMBL" id="NJJ04410.1"/>
    </source>
</evidence>
<dbReference type="AlphaFoldDB" id="A0AAP6XNH7"/>
<gene>
    <name evidence="1" type="ORF">HC138_08630</name>
    <name evidence="2" type="ORF">I6L55_04305</name>
</gene>
<organism evidence="1 3">
    <name type="scientific">Corynebacterium coyleae</name>
    <dbReference type="NCBI Taxonomy" id="53374"/>
    <lineage>
        <taxon>Bacteria</taxon>
        <taxon>Bacillati</taxon>
        <taxon>Actinomycetota</taxon>
        <taxon>Actinomycetes</taxon>
        <taxon>Mycobacteriales</taxon>
        <taxon>Corynebacteriaceae</taxon>
        <taxon>Corynebacterium</taxon>
    </lineage>
</organism>
<dbReference type="InterPro" id="IPR014710">
    <property type="entry name" value="RmlC-like_jellyroll"/>
</dbReference>
<dbReference type="InterPro" id="IPR011051">
    <property type="entry name" value="RmlC_Cupin_sf"/>
</dbReference>
<dbReference type="SUPFAM" id="SSF51182">
    <property type="entry name" value="RmlC-like cupins"/>
    <property type="match status" value="1"/>
</dbReference>
<dbReference type="EMBL" id="CP077302">
    <property type="protein sequence ID" value="QXB19299.1"/>
    <property type="molecule type" value="Genomic_DNA"/>
</dbReference>
<evidence type="ECO:0000313" key="2">
    <source>
        <dbReference type="EMBL" id="QXB19299.1"/>
    </source>
</evidence>
<protein>
    <recommendedName>
        <fullName evidence="5">HutD family protein</fullName>
    </recommendedName>
</protein>
<dbReference type="Gene3D" id="2.60.120.10">
    <property type="entry name" value="Jelly Rolls"/>
    <property type="match status" value="1"/>
</dbReference>
<sequence length="180" mass="19541">MTFIELHTGPWRASTCLLGLSGPHDAPVGLASLTWRHNGSLRTGDDLDRPQGQMFIEADALPARQQIAEPEAFPLRTVTTRTAGEAYVFIGEMFGRKGEIETLTPCVAAQMTLATDAELAMTLNPDFEYAIIACDGDIEVNRSSVVSHSHMLIGPGERTLGLENRSEHFTHVLVLGGLPE</sequence>
<dbReference type="EMBL" id="JAAUVV010000017">
    <property type="protein sequence ID" value="NJJ04410.1"/>
    <property type="molecule type" value="Genomic_DNA"/>
</dbReference>
<evidence type="ECO:0000313" key="3">
    <source>
        <dbReference type="Proteomes" id="UP000591626"/>
    </source>
</evidence>
<evidence type="ECO:0000313" key="4">
    <source>
        <dbReference type="Proteomes" id="UP000683520"/>
    </source>
</evidence>
<dbReference type="GeneID" id="92749402"/>
<dbReference type="Proteomes" id="UP000683520">
    <property type="component" value="Chromosome"/>
</dbReference>